<dbReference type="GeneTree" id="ENSGT00940000163962"/>
<reference evidence="3" key="3">
    <citation type="submission" date="2025-09" db="UniProtKB">
        <authorList>
            <consortium name="Ensembl"/>
        </authorList>
    </citation>
    <scope>IDENTIFICATION</scope>
    <source>
        <strain evidence="3">Glennie</strain>
    </source>
</reference>
<dbReference type="GeneID" id="100091422"/>
<feature type="signal peptide" evidence="1">
    <location>
        <begin position="1"/>
        <end position="26"/>
    </location>
</feature>
<evidence type="ECO:0000256" key="1">
    <source>
        <dbReference type="SAM" id="SignalP"/>
    </source>
</evidence>
<evidence type="ECO:0000313" key="4">
    <source>
        <dbReference type="Proteomes" id="UP000002279"/>
    </source>
</evidence>
<dbReference type="Proteomes" id="UP000002279">
    <property type="component" value="Chromosome 7"/>
</dbReference>
<dbReference type="eggNOG" id="KOG3656">
    <property type="taxonomic scope" value="Eukaryota"/>
</dbReference>
<name>F7ER62_ORNAN</name>
<dbReference type="OrthoDB" id="2016523at2759"/>
<dbReference type="PANTHER" id="PTHR12062">
    <property type="entry name" value="N-ACETYLGLUCOSAMINYLTRANSFERASE VI"/>
    <property type="match status" value="1"/>
</dbReference>
<proteinExistence type="predicted"/>
<dbReference type="Pfam" id="PF04666">
    <property type="entry name" value="MGAT4_cons"/>
    <property type="match status" value="1"/>
</dbReference>
<dbReference type="InParanoid" id="F7ER62"/>
<dbReference type="PANTHER" id="PTHR12062:SF11">
    <property type="entry name" value="ALPHA-1,3-MANNOSYL-GLYCOPROTEIN 4-BETA-N-ACETYLGLUCOSAMINYLTRANSFERASE-LIKE PROTEIN MGAT4E"/>
    <property type="match status" value="1"/>
</dbReference>
<dbReference type="Bgee" id="ENSOANG00000009432">
    <property type="expression patterns" value="Expressed in adult mammalian kidney and 3 other cell types or tissues"/>
</dbReference>
<sequence length="464" mass="52628">MRCSLRRCVWTGMASALLVFFLRIFTEETENPLLEEKRHLAWLLMQRQLNASGHLTAFQELSNDSGLLNVSFHYLAGAPPPVKKLLTVGLSSVRRPRGSYLLDTLDSVFRRSSAAELRDMLVVVHLADPDPRWIRRTVNALAGRFASQLLAGQLLVVHAPPAAYPPLRGLKRNFGDAPDRVTFRSKQNVDYAFLVSCAANLSHYFLMIEDDVHCARHFLTSVRRAIEAHRDTPWVTLEFSKLGYIGKLYRSGDLPRLARFLLLFYQEMPCDWLLNHFRLLLAQKDPIRLSPSLFQHMGTYSSFRGTFNKLKDDEFHDGGRGAGNPLATFSTDMTVYKGFTPEQAYAPGDGFFWAHPVLAGSHLTVVFLQSAHVRQLRVVTGTAQEKKDWLRAGRVELGHRLDGEGRDCSDYQPLGPLLDGQLTWEEPAGGGGREVRCVRLVALQEQQDWLIVRHFDVWTEDDDR</sequence>
<reference evidence="3 4" key="1">
    <citation type="journal article" date="2008" name="Nature">
        <title>Genome analysis of the platypus reveals unique signatures of evolution.</title>
        <authorList>
            <person name="Warren W.C."/>
            <person name="Hillier L.W."/>
            <person name="Marshall Graves J.A."/>
            <person name="Birney E."/>
            <person name="Ponting C.P."/>
            <person name="Grutzner F."/>
            <person name="Belov K."/>
            <person name="Miller W."/>
            <person name="Clarke L."/>
            <person name="Chinwalla A.T."/>
            <person name="Yang S.P."/>
            <person name="Heger A."/>
            <person name="Locke D.P."/>
            <person name="Miethke P."/>
            <person name="Waters P.D."/>
            <person name="Veyrunes F."/>
            <person name="Fulton L."/>
            <person name="Fulton B."/>
            <person name="Graves T."/>
            <person name="Wallis J."/>
            <person name="Puente X.S."/>
            <person name="Lopez-Otin C."/>
            <person name="Ordonez G.R."/>
            <person name="Eichler E.E."/>
            <person name="Chen L."/>
            <person name="Cheng Z."/>
            <person name="Deakin J.E."/>
            <person name="Alsop A."/>
            <person name="Thompson K."/>
            <person name="Kirby P."/>
            <person name="Papenfuss A.T."/>
            <person name="Wakefield M.J."/>
            <person name="Olender T."/>
            <person name="Lancet D."/>
            <person name="Huttley G.A."/>
            <person name="Smit A.F."/>
            <person name="Pask A."/>
            <person name="Temple-Smith P."/>
            <person name="Batzer M.A."/>
            <person name="Walker J.A."/>
            <person name="Konkel M.K."/>
            <person name="Harris R.S."/>
            <person name="Whittington C.M."/>
            <person name="Wong E.S."/>
            <person name="Gemmell N.J."/>
            <person name="Buschiazzo E."/>
            <person name="Vargas Jentzsch I.M."/>
            <person name="Merkel A."/>
            <person name="Schmitz J."/>
            <person name="Zemann A."/>
            <person name="Churakov G."/>
            <person name="Kriegs J.O."/>
            <person name="Brosius J."/>
            <person name="Murchison E.P."/>
            <person name="Sachidanandam R."/>
            <person name="Smith C."/>
            <person name="Hannon G.J."/>
            <person name="Tsend-Ayush E."/>
            <person name="McMillan D."/>
            <person name="Attenborough R."/>
            <person name="Rens W."/>
            <person name="Ferguson-Smith M."/>
            <person name="Lefevre C.M."/>
            <person name="Sharp J.A."/>
            <person name="Nicholas K.R."/>
            <person name="Ray D.A."/>
            <person name="Kube M."/>
            <person name="Reinhardt R."/>
            <person name="Pringle T.H."/>
            <person name="Taylor J."/>
            <person name="Jones R.C."/>
            <person name="Nixon B."/>
            <person name="Dacheux J.L."/>
            <person name="Niwa H."/>
            <person name="Sekita Y."/>
            <person name="Huang X."/>
            <person name="Stark A."/>
            <person name="Kheradpour P."/>
            <person name="Kellis M."/>
            <person name="Flicek P."/>
            <person name="Chen Y."/>
            <person name="Webber C."/>
            <person name="Hardison R."/>
            <person name="Nelson J."/>
            <person name="Hallsworth-Pepin K."/>
            <person name="Delehaunty K."/>
            <person name="Markovic C."/>
            <person name="Minx P."/>
            <person name="Feng Y."/>
            <person name="Kremitzki C."/>
            <person name="Mitreva M."/>
            <person name="Glasscock J."/>
            <person name="Wylie T."/>
            <person name="Wohldmann P."/>
            <person name="Thiru P."/>
            <person name="Nhan M.N."/>
            <person name="Pohl C.S."/>
            <person name="Smith S.M."/>
            <person name="Hou S."/>
            <person name="Nefedov M."/>
            <person name="de Jong P.J."/>
            <person name="Renfree M.B."/>
            <person name="Mardis E.R."/>
            <person name="Wilson R.K."/>
        </authorList>
    </citation>
    <scope>NUCLEOTIDE SEQUENCE [LARGE SCALE GENOMIC DNA]</scope>
    <source>
        <strain evidence="3 4">Glennie</strain>
    </source>
</reference>
<accession>F7ER62</accession>
<dbReference type="GO" id="GO:0008375">
    <property type="term" value="F:acetylglucosaminyltransferase activity"/>
    <property type="evidence" value="ECO:0000318"/>
    <property type="project" value="GO_Central"/>
</dbReference>
<dbReference type="InterPro" id="IPR057279">
    <property type="entry name" value="MGAT4"/>
</dbReference>
<gene>
    <name evidence="3" type="primary">LOC100091422</name>
</gene>
<dbReference type="OMA" id="HFPKLAW"/>
<dbReference type="GO" id="GO:0006487">
    <property type="term" value="P:protein N-linked glycosylation"/>
    <property type="evidence" value="ECO:0000318"/>
    <property type="project" value="GO_Central"/>
</dbReference>
<dbReference type="RefSeq" id="XP_001520298.4">
    <property type="nucleotide sequence ID" value="XM_001520248.6"/>
</dbReference>
<protein>
    <recommendedName>
        <fullName evidence="2">MGAT4 conserved region domain-containing protein</fullName>
    </recommendedName>
</protein>
<keyword evidence="4" id="KW-1185">Reference proteome</keyword>
<dbReference type="InterPro" id="IPR006759">
    <property type="entry name" value="Glyco_transf_54"/>
</dbReference>
<feature type="chain" id="PRO_5027709472" description="MGAT4 conserved region domain-containing protein" evidence="1">
    <location>
        <begin position="27"/>
        <end position="464"/>
    </location>
</feature>
<dbReference type="AlphaFoldDB" id="F7ER62"/>
<evidence type="ECO:0000259" key="2">
    <source>
        <dbReference type="Pfam" id="PF04666"/>
    </source>
</evidence>
<reference evidence="3" key="2">
    <citation type="submission" date="2025-08" db="UniProtKB">
        <authorList>
            <consortium name="Ensembl"/>
        </authorList>
    </citation>
    <scope>IDENTIFICATION</scope>
    <source>
        <strain evidence="3">Glennie</strain>
    </source>
</reference>
<dbReference type="Ensembl" id="ENSOANT00000014994.2">
    <property type="protein sequence ID" value="ENSOANP00000014991.2"/>
    <property type="gene ID" value="ENSOANG00000009432.2"/>
</dbReference>
<dbReference type="KEGG" id="oaa:100091422"/>
<feature type="domain" description="MGAT4 conserved region" evidence="2">
    <location>
        <begin position="52"/>
        <end position="315"/>
    </location>
</feature>
<evidence type="ECO:0000313" key="3">
    <source>
        <dbReference type="Ensembl" id="ENSOANP00000014991.2"/>
    </source>
</evidence>
<organism evidence="3 4">
    <name type="scientific">Ornithorhynchus anatinus</name>
    <name type="common">Duckbill platypus</name>
    <dbReference type="NCBI Taxonomy" id="9258"/>
    <lineage>
        <taxon>Eukaryota</taxon>
        <taxon>Metazoa</taxon>
        <taxon>Chordata</taxon>
        <taxon>Craniata</taxon>
        <taxon>Vertebrata</taxon>
        <taxon>Euteleostomi</taxon>
        <taxon>Mammalia</taxon>
        <taxon>Monotremata</taxon>
        <taxon>Ornithorhynchidae</taxon>
        <taxon>Ornithorhynchus</taxon>
    </lineage>
</organism>
<keyword evidence="1" id="KW-0732">Signal</keyword>